<dbReference type="InterPro" id="IPR016024">
    <property type="entry name" value="ARM-type_fold"/>
</dbReference>
<reference evidence="5" key="2">
    <citation type="submission" date="2025-09" db="UniProtKB">
        <authorList>
            <consortium name="Ensembl"/>
        </authorList>
    </citation>
    <scope>IDENTIFICATION</scope>
</reference>
<dbReference type="GO" id="GO:0005096">
    <property type="term" value="F:GTPase activator activity"/>
    <property type="evidence" value="ECO:0007669"/>
    <property type="project" value="UniProtKB-KW"/>
</dbReference>
<feature type="region of interest" description="Disordered" evidence="3">
    <location>
        <begin position="830"/>
        <end position="855"/>
    </location>
</feature>
<accession>A0A8B9W464</accession>
<name>A0A8B9W464_9AVES</name>
<keyword evidence="6" id="KW-1185">Reference proteome</keyword>
<sequence>MFSRKGHADARKCTQKALDPKRDVLTRLKHLRALLDIVDGSDLKQLFENNYSQFFFIFYENFITLENSLKQKGNKSQREELDSILLVFEKILQLLPERIFYRWHFRSIASILKKLLHTGNSLKIRCEGIRLFLLWLQALQTNCAEEQILIFACLVPGFPPIMSSRGPCTLDNLISPPNSPDAKIFPEEITPLLPAVSGEKIADDQTCYFLQLLLKYMVIQAASLEWKNKENQDTGFKFLFTLFRKYYLPHLFPSFTKLTNLYKPVLDIPDIRPRPVYITATRNNENVYSTKIPYMAARVVFIKWLVTFFLEKKYLTAVQNTKNGGEMLPKIIQTVGVVNQDKNPELETGMSYAGEQERSHSNSSTLSDRRLSSSSLCSIEEQHRTVYEMVQRILLSTRGYVNFVNEVFRQAFLLPSSDISATRKVVKVYRKWILQEKPVFMEEPDKKENREDTVVSLEDSSVQTDGKHLSSDHSGHKRSSSWGRTYSFTSAVNRGCVLEDEDKNVKAGAQAALQVFLTNSANVFLLEPCTEVPVLLKEQVDACKAVLSIFRRMIMELSMNKKTWEQMLQILLRITEAVMQKPKEKHIKDTFAQSMSGLLFRTLIVAWIRANLSVYISRELWDELLSVLSALTDWEELINEWANIMDSLTAVLARTVYGVEMTNLPLDKLSEQKEKKQRGKGGILEPQKTAVVGRSFSLSWKSHPEVVEPMRFRSATTSGAPGVEKARNIVRQRATAKRSQSISNCVHLYEALPATKSVPLLLHTVSSLLPGISYTSCSHRLSEVEESQQLETSAGTEVTGLFVDQEQQITRSSSTSDIADQFPSDFFQGKKAGSSHNLSSSDSKSVQENKEYMKKEHEAEHVLVQRSNSTAELDLKADFQQTHGNCREREKSDSVSSDTSIGYNNEVEIALIPWQASEEDHEVNASTDVCVDTEAPHWLQLSPSDNANLTDSSEYLADDCSIIAGGNLIGWHPDSAAVLWRRILGILGDVNNIQSPKIHAKVFGYLYELWYKLAKIRDNLAISMDNQSTPSPPVLIPPLRIFASWLFKATTLPNEYKEGKLQAYRLICAMMTRRQDVLPNSDFLVHFYFVMHLGLTSEDQDILNTVIKHCPPWFFFLGLPGFTMLIGDFITAAARVLSADMLEAPRSEAHTILGSLVCFPNIYQEIPLLRPISEAGEIIAGSADVKCYLINILLKNATEEPSEAARCIAICGLGVWICEELMQCTNHPQVKEAINVIGVTLKFSNKLVAQVACDVLQLLVSYWQKLQKYESSLSRKITEILLATIAFLLPSAEYSSVEADKKFIVSLLLCLLDWCMALPMKVLLEPVSAGVLEDQHASKAPLLDYIYRVLHCCVNGSSTYTQQSHYLLSLADLSSSDYDPFLPLGNVTSSEPAQCHSVTDLGNLLTVAEEKRRRNLELIPLTARMVMTHLVNHLSHYPLSGGPAILHSLLSENHDNSYVESSELSSEVFRSPNLQLFVFNDSTLISYLQIPAEKKKDTEPAVAPSDVRVIVRDISGKYSWDGRILYGPLEGCLPRQSTPSSFVISGNPEHQFSSHKDISQVEEGEDALDELLEKIGNTSPECLLHPQRKLNEPSPPPFGMSYEQENAITEALMRQSAQEKDYIFKCSSGFSMKVARQEEPCPAEPQASFYFCRLLLNDLGMNSWDRRKSFHILKKNSKLLRELKNLDSRQCRETHKIAVFYIAEGQEDKCSILSNARGSQAYEDFVAGLGWEVDLSTHGGFMGGLQRNGSTGQTAPYYATSTVEIIFHVSTRMPSDSDDSLTKKLRHLGNDEVHIVWSEHTRNYRRGIIPTDFGDVLIVIYPMKNHMFFIEIMKKPEVPFFGPLFDGAIVTAKLLPSLICATCINASRAVKSLIPLYQSFYEERALYLEAIIQNHKEVMTFEDFAAQVFSPSPSYSLGGTGCLTTSASADLTVTIGIELAEPTSPTLPRAARSKVSGKLRRSASTLSKSSS</sequence>
<evidence type="ECO:0000256" key="2">
    <source>
        <dbReference type="ARBA" id="ARBA00022553"/>
    </source>
</evidence>
<protein>
    <submittedName>
        <fullName evidence="5">Ral GTPase activating protein catalytic subunit alpha 2</fullName>
    </submittedName>
</protein>
<proteinExistence type="predicted"/>
<dbReference type="InterPro" id="IPR035974">
    <property type="entry name" value="Rap/Ran-GAP_sf"/>
</dbReference>
<feature type="compositionally biased region" description="Basic and acidic residues" evidence="3">
    <location>
        <begin position="465"/>
        <end position="474"/>
    </location>
</feature>
<reference evidence="5" key="1">
    <citation type="submission" date="2025-08" db="UniProtKB">
        <authorList>
            <consortium name="Ensembl"/>
        </authorList>
    </citation>
    <scope>IDENTIFICATION</scope>
</reference>
<evidence type="ECO:0000313" key="5">
    <source>
        <dbReference type="Ensembl" id="ENSAZOP00000030409.1"/>
    </source>
</evidence>
<feature type="compositionally biased region" description="Low complexity" evidence="3">
    <location>
        <begin position="834"/>
        <end position="844"/>
    </location>
</feature>
<feature type="domain" description="Rap-GAP" evidence="4">
    <location>
        <begin position="1683"/>
        <end position="1891"/>
    </location>
</feature>
<evidence type="ECO:0000313" key="6">
    <source>
        <dbReference type="Proteomes" id="UP000694549"/>
    </source>
</evidence>
<feature type="compositionally biased region" description="Basic and acidic residues" evidence="3">
    <location>
        <begin position="845"/>
        <end position="855"/>
    </location>
</feature>
<feature type="compositionally biased region" description="Basic and acidic residues" evidence="3">
    <location>
        <begin position="444"/>
        <end position="453"/>
    </location>
</feature>
<evidence type="ECO:0000259" key="4">
    <source>
        <dbReference type="PROSITE" id="PS50085"/>
    </source>
</evidence>
<dbReference type="Pfam" id="PF02145">
    <property type="entry name" value="Rap_GAP"/>
    <property type="match status" value="1"/>
</dbReference>
<dbReference type="PANTHER" id="PTHR10063:SF2">
    <property type="entry name" value="RAL GTPASE-ACTIVATING PROTEIN SUBUNIT ALPHA-2"/>
    <property type="match status" value="1"/>
</dbReference>
<evidence type="ECO:0000256" key="3">
    <source>
        <dbReference type="SAM" id="MobiDB-lite"/>
    </source>
</evidence>
<feature type="compositionally biased region" description="Low complexity" evidence="3">
    <location>
        <begin position="1962"/>
        <end position="1971"/>
    </location>
</feature>
<dbReference type="Proteomes" id="UP000694549">
    <property type="component" value="Unplaced"/>
</dbReference>
<evidence type="ECO:0000256" key="1">
    <source>
        <dbReference type="ARBA" id="ARBA00022468"/>
    </source>
</evidence>
<dbReference type="GO" id="GO:0005737">
    <property type="term" value="C:cytoplasm"/>
    <property type="evidence" value="ECO:0007669"/>
    <property type="project" value="TreeGrafter"/>
</dbReference>
<dbReference type="Pfam" id="PF20412">
    <property type="entry name" value="RALGAPB_N"/>
    <property type="match status" value="1"/>
</dbReference>
<dbReference type="FunFam" id="3.40.50.11210:FF:000001">
    <property type="entry name" value="Ral GTPase-activating protein subunit alpha-1 isoform 1"/>
    <property type="match status" value="1"/>
</dbReference>
<feature type="compositionally biased region" description="Basic residues" evidence="3">
    <location>
        <begin position="1951"/>
        <end position="1961"/>
    </location>
</feature>
<dbReference type="GO" id="GO:0005634">
    <property type="term" value="C:nucleus"/>
    <property type="evidence" value="ECO:0007669"/>
    <property type="project" value="InterPro"/>
</dbReference>
<keyword evidence="1" id="KW-0343">GTPase activation</keyword>
<dbReference type="GO" id="GO:0051056">
    <property type="term" value="P:regulation of small GTPase mediated signal transduction"/>
    <property type="evidence" value="ECO:0007669"/>
    <property type="project" value="InterPro"/>
</dbReference>
<feature type="region of interest" description="Disordered" evidence="3">
    <location>
        <begin position="1947"/>
        <end position="1971"/>
    </location>
</feature>
<dbReference type="Ensembl" id="ENSAZOT00000032534.1">
    <property type="protein sequence ID" value="ENSAZOP00000030409.1"/>
    <property type="gene ID" value="ENSAZOG00000018929.1"/>
</dbReference>
<dbReference type="InterPro" id="IPR000331">
    <property type="entry name" value="Rap/Ran_GAP_dom"/>
</dbReference>
<dbReference type="InterPro" id="IPR027107">
    <property type="entry name" value="Tuberin/Ral-act_asu"/>
</dbReference>
<keyword evidence="2" id="KW-0597">Phosphoprotein</keyword>
<dbReference type="PROSITE" id="PS50085">
    <property type="entry name" value="RAPGAP"/>
    <property type="match status" value="1"/>
</dbReference>
<feature type="region of interest" description="Disordered" evidence="3">
    <location>
        <begin position="444"/>
        <end position="481"/>
    </location>
</feature>
<dbReference type="SUPFAM" id="SSF48371">
    <property type="entry name" value="ARM repeat"/>
    <property type="match status" value="1"/>
</dbReference>
<dbReference type="InterPro" id="IPR046859">
    <property type="entry name" value="RGPA/RALGAPB_N"/>
</dbReference>
<dbReference type="SUPFAM" id="SSF111347">
    <property type="entry name" value="Rap/Ran-GAP"/>
    <property type="match status" value="1"/>
</dbReference>
<dbReference type="Gene3D" id="3.40.50.11210">
    <property type="entry name" value="Rap/Ran-GAP"/>
    <property type="match status" value="1"/>
</dbReference>
<organism evidence="5 6">
    <name type="scientific">Anas zonorhyncha</name>
    <name type="common">Eastern spot-billed duck</name>
    <dbReference type="NCBI Taxonomy" id="75864"/>
    <lineage>
        <taxon>Eukaryota</taxon>
        <taxon>Metazoa</taxon>
        <taxon>Chordata</taxon>
        <taxon>Craniata</taxon>
        <taxon>Vertebrata</taxon>
        <taxon>Euteleostomi</taxon>
        <taxon>Archelosauria</taxon>
        <taxon>Archosauria</taxon>
        <taxon>Dinosauria</taxon>
        <taxon>Saurischia</taxon>
        <taxon>Theropoda</taxon>
        <taxon>Coelurosauria</taxon>
        <taxon>Aves</taxon>
        <taxon>Neognathae</taxon>
        <taxon>Galloanserae</taxon>
        <taxon>Anseriformes</taxon>
        <taxon>Anatidae</taxon>
        <taxon>Anatinae</taxon>
        <taxon>Anas</taxon>
    </lineage>
</organism>
<dbReference type="PANTHER" id="PTHR10063">
    <property type="entry name" value="TUBERIN"/>
    <property type="match status" value="1"/>
</dbReference>